<dbReference type="EMBL" id="SSGD01000025">
    <property type="protein sequence ID" value="TXI58593.1"/>
    <property type="molecule type" value="Genomic_DNA"/>
</dbReference>
<evidence type="ECO:0000256" key="5">
    <source>
        <dbReference type="ARBA" id="ARBA00023136"/>
    </source>
</evidence>
<keyword evidence="5 6" id="KW-0472">Membrane</keyword>
<comment type="subcellular location">
    <subcellularLocation>
        <location evidence="1">Cell membrane</location>
        <topology evidence="1">Multi-pass membrane protein</topology>
    </subcellularLocation>
</comment>
<dbReference type="AlphaFoldDB" id="A0A5C7YAH8"/>
<dbReference type="Proteomes" id="UP000321797">
    <property type="component" value="Unassembled WGS sequence"/>
</dbReference>
<sequence length="187" mass="19869">PGNYPPPPPGNYPPPAPGYGAYPGQAGTPVGQLPQEAYTSWLTRVAAYFVDFLPILVLYGIPSMIAGTTADKECITGSDGFVCTVSPSSTGATLMFLGWLAALAFGIWNYGYRQGTTGSSIGKSVLKFKVVSETTGQPIGFGMSIVRQLAHIIDGAILCIGYLFPLWDAKRQTIADKIMTTVCLPIR</sequence>
<proteinExistence type="predicted"/>
<dbReference type="InterPro" id="IPR010432">
    <property type="entry name" value="RDD"/>
</dbReference>
<name>A0A5C7YAH8_9MYCO</name>
<keyword evidence="3 6" id="KW-0812">Transmembrane</keyword>
<accession>A0A5C7YAH8</accession>
<comment type="caution">
    <text evidence="8">The sequence shown here is derived from an EMBL/GenBank/DDBJ whole genome shotgun (WGS) entry which is preliminary data.</text>
</comment>
<evidence type="ECO:0000256" key="4">
    <source>
        <dbReference type="ARBA" id="ARBA00022989"/>
    </source>
</evidence>
<evidence type="ECO:0000256" key="6">
    <source>
        <dbReference type="SAM" id="Phobius"/>
    </source>
</evidence>
<evidence type="ECO:0000256" key="2">
    <source>
        <dbReference type="ARBA" id="ARBA00022475"/>
    </source>
</evidence>
<gene>
    <name evidence="8" type="ORF">E6Q54_05620</name>
</gene>
<protein>
    <submittedName>
        <fullName evidence="8">RDD family protein</fullName>
    </submittedName>
</protein>
<dbReference type="InterPro" id="IPR051791">
    <property type="entry name" value="Pra-immunoreactive"/>
</dbReference>
<dbReference type="PANTHER" id="PTHR36115:SF6">
    <property type="entry name" value="PROLINE-RICH ANTIGEN HOMOLOG"/>
    <property type="match status" value="1"/>
</dbReference>
<feature type="non-terminal residue" evidence="8">
    <location>
        <position position="1"/>
    </location>
</feature>
<dbReference type="GO" id="GO:0005886">
    <property type="term" value="C:plasma membrane"/>
    <property type="evidence" value="ECO:0007669"/>
    <property type="project" value="UniProtKB-SubCell"/>
</dbReference>
<keyword evidence="2" id="KW-1003">Cell membrane</keyword>
<evidence type="ECO:0000256" key="3">
    <source>
        <dbReference type="ARBA" id="ARBA00022692"/>
    </source>
</evidence>
<dbReference type="Pfam" id="PF06271">
    <property type="entry name" value="RDD"/>
    <property type="match status" value="1"/>
</dbReference>
<evidence type="ECO:0000256" key="1">
    <source>
        <dbReference type="ARBA" id="ARBA00004651"/>
    </source>
</evidence>
<dbReference type="PANTHER" id="PTHR36115">
    <property type="entry name" value="PROLINE-RICH ANTIGEN HOMOLOG-RELATED"/>
    <property type="match status" value="1"/>
</dbReference>
<feature type="transmembrane region" description="Helical" evidence="6">
    <location>
        <begin position="81"/>
        <end position="108"/>
    </location>
</feature>
<feature type="transmembrane region" description="Helical" evidence="6">
    <location>
        <begin position="149"/>
        <end position="167"/>
    </location>
</feature>
<dbReference type="RefSeq" id="WP_276759343.1">
    <property type="nucleotide sequence ID" value="NZ_SSGD01000025.1"/>
</dbReference>
<reference evidence="8 9" key="1">
    <citation type="submission" date="2018-09" db="EMBL/GenBank/DDBJ databases">
        <title>Metagenome Assembled Genomes from an Advanced Water Purification Facility.</title>
        <authorList>
            <person name="Stamps B.W."/>
            <person name="Spear J.R."/>
        </authorList>
    </citation>
    <scope>NUCLEOTIDE SEQUENCE [LARGE SCALE GENOMIC DNA]</scope>
    <source>
        <strain evidence="8">Bin_29_2</strain>
    </source>
</reference>
<evidence type="ECO:0000313" key="8">
    <source>
        <dbReference type="EMBL" id="TXI58593.1"/>
    </source>
</evidence>
<keyword evidence="4 6" id="KW-1133">Transmembrane helix</keyword>
<feature type="domain" description="RDD" evidence="7">
    <location>
        <begin position="38"/>
        <end position="179"/>
    </location>
</feature>
<evidence type="ECO:0000313" key="9">
    <source>
        <dbReference type="Proteomes" id="UP000321797"/>
    </source>
</evidence>
<evidence type="ECO:0000259" key="7">
    <source>
        <dbReference type="Pfam" id="PF06271"/>
    </source>
</evidence>
<feature type="transmembrane region" description="Helical" evidence="6">
    <location>
        <begin position="41"/>
        <end position="61"/>
    </location>
</feature>
<organism evidence="8 9">
    <name type="scientific">Mycolicibacter arupensis</name>
    <dbReference type="NCBI Taxonomy" id="342002"/>
    <lineage>
        <taxon>Bacteria</taxon>
        <taxon>Bacillati</taxon>
        <taxon>Actinomycetota</taxon>
        <taxon>Actinomycetes</taxon>
        <taxon>Mycobacteriales</taxon>
        <taxon>Mycobacteriaceae</taxon>
        <taxon>Mycolicibacter</taxon>
    </lineage>
</organism>